<dbReference type="AlphaFoldDB" id="A0AAW1RZN2"/>
<evidence type="ECO:0000256" key="1">
    <source>
        <dbReference type="SAM" id="MobiDB-lite"/>
    </source>
</evidence>
<evidence type="ECO:0000313" key="2">
    <source>
        <dbReference type="EMBL" id="KAK9839459.1"/>
    </source>
</evidence>
<feature type="region of interest" description="Disordered" evidence="1">
    <location>
        <begin position="536"/>
        <end position="562"/>
    </location>
</feature>
<gene>
    <name evidence="2" type="ORF">WJX81_003613</name>
</gene>
<dbReference type="EMBL" id="JALJOU010000016">
    <property type="protein sequence ID" value="KAK9839459.1"/>
    <property type="molecule type" value="Genomic_DNA"/>
</dbReference>
<accession>A0AAW1RZN2</accession>
<feature type="region of interest" description="Disordered" evidence="1">
    <location>
        <begin position="229"/>
        <end position="249"/>
    </location>
</feature>
<feature type="compositionally biased region" description="Low complexity" evidence="1">
    <location>
        <begin position="546"/>
        <end position="556"/>
    </location>
</feature>
<dbReference type="PANTHER" id="PTHR37028">
    <property type="entry name" value="UNNAMED PRODUCT-RELATED"/>
    <property type="match status" value="1"/>
</dbReference>
<dbReference type="Proteomes" id="UP001445335">
    <property type="component" value="Unassembled WGS sequence"/>
</dbReference>
<evidence type="ECO:0000313" key="3">
    <source>
        <dbReference type="Proteomes" id="UP001445335"/>
    </source>
</evidence>
<reference evidence="2 3" key="1">
    <citation type="journal article" date="2024" name="Nat. Commun.">
        <title>Phylogenomics reveals the evolutionary origins of lichenization in chlorophyte algae.</title>
        <authorList>
            <person name="Puginier C."/>
            <person name="Libourel C."/>
            <person name="Otte J."/>
            <person name="Skaloud P."/>
            <person name="Haon M."/>
            <person name="Grisel S."/>
            <person name="Petersen M."/>
            <person name="Berrin J.G."/>
            <person name="Delaux P.M."/>
            <person name="Dal Grande F."/>
            <person name="Keller J."/>
        </authorList>
    </citation>
    <scope>NUCLEOTIDE SEQUENCE [LARGE SCALE GENOMIC DNA]</scope>
    <source>
        <strain evidence="2 3">SAG 245.80</strain>
    </source>
</reference>
<feature type="region of interest" description="Disordered" evidence="1">
    <location>
        <begin position="1"/>
        <end position="54"/>
    </location>
</feature>
<name>A0AAW1RZN2_9CHLO</name>
<evidence type="ECO:0008006" key="4">
    <source>
        <dbReference type="Google" id="ProtNLM"/>
    </source>
</evidence>
<sequence>MELVARSLSEVEADIERPGHPLRSASAPRERPRQHVTKPQAFQLSTADPRRARPELPAAVAEGRWRWDPKAKPGPRPYAAVERAARLARLAQPRTALWELCAARKREGNGEALRECSFAPRTGRAPAHCVGGLPAPERLLHQHASKAQQWQRLRMEQEQRELQGCTFAPRLTARAKEGAYTPLPQRVGELQRLKREKLLQAQLAAEERNAELTFSPAINGRSARIAERRGARPALGARPNPATSGAPEDTECTFAPALNPASEALLEGSAAVPADFFRRQRHFHDLQQRRLAALQSQDDGACTFTPDIGSTSACWERGPEVAADAAERLAIEARRRVEAARSAAADAYYSQFSFRPRLCARSLQLARQAPRAFRELASDAPTRAGRAAAAAEAEARLAADCTFRPRLCAPPTGSAKSGAGPGGVGRENEAPRLHDQVAHMEEQRRQRQAALEAQRAARERAELAQCTFTPAVLPAAPPAPQGPVLVRGLDRHLGLRDAARKLEAERREREERAFLLHPRGPPAPHTVPQPFELATERNTPDRRAAARAAAAAAAAAERSHAQ</sequence>
<organism evidence="2 3">
    <name type="scientific">Elliptochloris bilobata</name>
    <dbReference type="NCBI Taxonomy" id="381761"/>
    <lineage>
        <taxon>Eukaryota</taxon>
        <taxon>Viridiplantae</taxon>
        <taxon>Chlorophyta</taxon>
        <taxon>core chlorophytes</taxon>
        <taxon>Trebouxiophyceae</taxon>
        <taxon>Trebouxiophyceae incertae sedis</taxon>
        <taxon>Elliptochloris clade</taxon>
        <taxon>Elliptochloris</taxon>
    </lineage>
</organism>
<protein>
    <recommendedName>
        <fullName evidence="4">TPX2 C-terminal domain-containing protein</fullName>
    </recommendedName>
</protein>
<feature type="compositionally biased region" description="Low complexity" evidence="1">
    <location>
        <begin position="232"/>
        <end position="242"/>
    </location>
</feature>
<proteinExistence type="predicted"/>
<dbReference type="PANTHER" id="PTHR37028:SF4">
    <property type="entry name" value="ALMS MOTIF DOMAIN-CONTAINING PROTEIN"/>
    <property type="match status" value="1"/>
</dbReference>
<comment type="caution">
    <text evidence="2">The sequence shown here is derived from an EMBL/GenBank/DDBJ whole genome shotgun (WGS) entry which is preliminary data.</text>
</comment>
<keyword evidence="3" id="KW-1185">Reference proteome</keyword>